<proteinExistence type="predicted"/>
<accession>A0A7T8QT62</accession>
<name>A0A7T8QT62_CALRO</name>
<dbReference type="Proteomes" id="UP000595437">
    <property type="component" value="Chromosome 4"/>
</dbReference>
<organism evidence="1 2">
    <name type="scientific">Caligus rogercresseyi</name>
    <name type="common">Sea louse</name>
    <dbReference type="NCBI Taxonomy" id="217165"/>
    <lineage>
        <taxon>Eukaryota</taxon>
        <taxon>Metazoa</taxon>
        <taxon>Ecdysozoa</taxon>
        <taxon>Arthropoda</taxon>
        <taxon>Crustacea</taxon>
        <taxon>Multicrustacea</taxon>
        <taxon>Hexanauplia</taxon>
        <taxon>Copepoda</taxon>
        <taxon>Siphonostomatoida</taxon>
        <taxon>Caligidae</taxon>
        <taxon>Caligus</taxon>
    </lineage>
</organism>
<keyword evidence="2" id="KW-1185">Reference proteome</keyword>
<evidence type="ECO:0000313" key="1">
    <source>
        <dbReference type="EMBL" id="QQP54108.1"/>
    </source>
</evidence>
<dbReference type="EMBL" id="CP045893">
    <property type="protein sequence ID" value="QQP54108.1"/>
    <property type="molecule type" value="Genomic_DNA"/>
</dbReference>
<gene>
    <name evidence="1" type="ORF">FKW44_006825</name>
</gene>
<sequence>MSGELISTYKFRDSYDIPYGNWAWPKSIGGRALEGFFERASINGVPGNLSL</sequence>
<protein>
    <submittedName>
        <fullName evidence="1">Uncharacterized protein</fullName>
    </submittedName>
</protein>
<reference evidence="2" key="1">
    <citation type="submission" date="2021-01" db="EMBL/GenBank/DDBJ databases">
        <title>Caligus Genome Assembly.</title>
        <authorList>
            <person name="Gallardo-Escarate C."/>
        </authorList>
    </citation>
    <scope>NUCLEOTIDE SEQUENCE [LARGE SCALE GENOMIC DNA]</scope>
</reference>
<evidence type="ECO:0000313" key="2">
    <source>
        <dbReference type="Proteomes" id="UP000595437"/>
    </source>
</evidence>
<dbReference type="AlphaFoldDB" id="A0A7T8QT62"/>